<dbReference type="SUPFAM" id="SSF48452">
    <property type="entry name" value="TPR-like"/>
    <property type="match status" value="4"/>
</dbReference>
<sequence>MKPLAAVIVTAMSLSVCVGLPAGCGPAETDGGISPPSLAAPAPVTQPAEAVSSSAPRDQRSIAQKLADLPPCVPAPVNAPKPTTRPAPAAEALAEARQLLAAHRAQEAIFRLERALKFAPNDWVIRKSLGIACYNAGQTAMAMQHLRRVVETAPDNFDVQVLLGRLYDSTGQGAAAMGAYRTALKCSGAAAQDPRTAEALFRLGTLLADDGQDQAALDAHDILSAWWAKYAPIYQQVGDGAKRGLRRDAIILVRGRLLIRLGRAAEAVELLKDPAIVDGRAAATQLLLEAIAATGQFDLANDLLLKWAGESISPTSARVLIGSLLRGYARAGRLEEGMRSVAALIAKRSGWASDVGGAVADLPHDNVPPGFQRRLAKQFDAEGDAVGPAHRYVLARLAEARGDWPLARDMLEQTIALQERFLPAYEALADGWLARGRADRAMRIAERLVDVPTGRQKAMYLKGKVQLVVGDLSGAVETLSLAVRLNDRDVAARLALAEAYEYAGRPGAAVLELRRALRTAPTRRGVLRKLLDVSRRMGQGVHESNETLKFMLKNYTQALEVRLALVESYLARGEVKLAANEIAAVERHHRDDAGVRLLAVEVQLIVDATADQVDAFDVDTDSQPPAPVVSDLWADQIRQMLLPPLVGTAAGHKAIGQASPAALRGALRELETLGRRWPNDLDVRRTMCTVLEALDRNDEALVLWRQLVRRRPGDMPALWGLAAALMTAEQYDELVTIATHIISRQPHNRTARGVLLTALVRAERYADADAQLTTWLAESQGNTQATWRLQRSLVAVRQLSGDYDRCRDLLDTLIATAAKQNDRQDAVIQKLAGLIEAEQEDQASAIIRMYGRRSDKLRIAWLEMLGEARRYEAKQRALDEWLKATPDLRGRHRDIRKRKVKTWIDAGQFDRAHTHLDAWLADKLCDFRDACYEWKVTVFAENGDLDGAIAYVVALNDSRQAGKARKVLLAHLYKQDRFEDIKALADHWAHADPTGPDIRLAQALLVGAEQWDLVMALLDAWEVQLLERIDSGPTIRPEVFSADPAVEALRLVRGRVLSSLIVQQREAEAAQRGQAYLAGDPNCVDLLLVCSTALSESGRPRRAEALLVRALQIVRQPSFLTGNLPEVYGSEDERREANSSVIERRQETGAVVLNNLGYLYAEMGVKLPLAQRLIREALAHEKTLGALDSLGWVFYKQGQFDVAVKIFDEIFVHSRHPRKGSQDDQQRGHPLFYDHTGDILYRQGDLSGAVDMWRKALQRAGYVRPGREIDQIRRQTPLKLAAVGKGRVPPVAPLGEGVFDPLMRREEELLKERSAPPPVTQPK</sequence>
<dbReference type="PANTHER" id="PTHR45586">
    <property type="entry name" value="TPR REPEAT-CONTAINING PROTEIN PA4667"/>
    <property type="match status" value="1"/>
</dbReference>
<dbReference type="InterPro" id="IPR051012">
    <property type="entry name" value="CellSynth/LPSAsmb/PSIAsmb"/>
</dbReference>
<dbReference type="InterPro" id="IPR011990">
    <property type="entry name" value="TPR-like_helical_dom_sf"/>
</dbReference>
<reference evidence="4" key="1">
    <citation type="journal article" date="2015" name="Nature">
        <title>Complex archaea that bridge the gap between prokaryotes and eukaryotes.</title>
        <authorList>
            <person name="Spang A."/>
            <person name="Saw J.H."/>
            <person name="Jorgensen S.L."/>
            <person name="Zaremba-Niedzwiedzka K."/>
            <person name="Martijn J."/>
            <person name="Lind A.E."/>
            <person name="van Eijk R."/>
            <person name="Schleper C."/>
            <person name="Guy L."/>
            <person name="Ettema T.J."/>
        </authorList>
    </citation>
    <scope>NUCLEOTIDE SEQUENCE</scope>
</reference>
<evidence type="ECO:0000256" key="1">
    <source>
        <dbReference type="ARBA" id="ARBA00022737"/>
    </source>
</evidence>
<dbReference type="Pfam" id="PF14559">
    <property type="entry name" value="TPR_19"/>
    <property type="match status" value="1"/>
</dbReference>
<gene>
    <name evidence="4" type="ORF">LCGC14_0269390</name>
</gene>
<feature type="region of interest" description="Disordered" evidence="3">
    <location>
        <begin position="31"/>
        <end position="57"/>
    </location>
</feature>
<proteinExistence type="predicted"/>
<dbReference type="InterPro" id="IPR019734">
    <property type="entry name" value="TPR_rpt"/>
</dbReference>
<organism evidence="4">
    <name type="scientific">marine sediment metagenome</name>
    <dbReference type="NCBI Taxonomy" id="412755"/>
    <lineage>
        <taxon>unclassified sequences</taxon>
        <taxon>metagenomes</taxon>
        <taxon>ecological metagenomes</taxon>
    </lineage>
</organism>
<comment type="caution">
    <text evidence="4">The sequence shown here is derived from an EMBL/GenBank/DDBJ whole genome shotgun (WGS) entry which is preliminary data.</text>
</comment>
<keyword evidence="2" id="KW-0802">TPR repeat</keyword>
<dbReference type="SMART" id="SM00028">
    <property type="entry name" value="TPR"/>
    <property type="match status" value="8"/>
</dbReference>
<protein>
    <recommendedName>
        <fullName evidence="5">Tetratricopeptide repeat protein</fullName>
    </recommendedName>
</protein>
<dbReference type="PANTHER" id="PTHR45586:SF1">
    <property type="entry name" value="LIPOPOLYSACCHARIDE ASSEMBLY PROTEIN B"/>
    <property type="match status" value="1"/>
</dbReference>
<evidence type="ECO:0000313" key="4">
    <source>
        <dbReference type="EMBL" id="KKN86385.1"/>
    </source>
</evidence>
<name>A0A0F9TZG9_9ZZZZ</name>
<keyword evidence="1" id="KW-0677">Repeat</keyword>
<evidence type="ECO:0000256" key="2">
    <source>
        <dbReference type="ARBA" id="ARBA00022803"/>
    </source>
</evidence>
<dbReference type="EMBL" id="LAZR01000148">
    <property type="protein sequence ID" value="KKN86385.1"/>
    <property type="molecule type" value="Genomic_DNA"/>
</dbReference>
<dbReference type="Pfam" id="PF13432">
    <property type="entry name" value="TPR_16"/>
    <property type="match status" value="1"/>
</dbReference>
<evidence type="ECO:0008006" key="5">
    <source>
        <dbReference type="Google" id="ProtNLM"/>
    </source>
</evidence>
<accession>A0A0F9TZG9</accession>
<evidence type="ECO:0000256" key="3">
    <source>
        <dbReference type="SAM" id="MobiDB-lite"/>
    </source>
</evidence>
<dbReference type="Gene3D" id="1.25.40.10">
    <property type="entry name" value="Tetratricopeptide repeat domain"/>
    <property type="match status" value="4"/>
</dbReference>